<feature type="domain" description="CBM56" evidence="2">
    <location>
        <begin position="196"/>
        <end position="249"/>
    </location>
</feature>
<protein>
    <submittedName>
        <fullName evidence="3">Uncharacterized protein</fullName>
    </submittedName>
</protein>
<dbReference type="SUPFAM" id="SSF51126">
    <property type="entry name" value="Pectin lyase-like"/>
    <property type="match status" value="1"/>
</dbReference>
<dbReference type="InterPro" id="IPR007742">
    <property type="entry name" value="NosD_dom"/>
</dbReference>
<name>X1B7K6_9ZZZZ</name>
<reference evidence="3" key="1">
    <citation type="journal article" date="2014" name="Front. Microbiol.">
        <title>High frequency of phylogenetically diverse reductive dehalogenase-homologous genes in deep subseafloor sedimentary metagenomes.</title>
        <authorList>
            <person name="Kawai M."/>
            <person name="Futagami T."/>
            <person name="Toyoda A."/>
            <person name="Takaki Y."/>
            <person name="Nishi S."/>
            <person name="Hori S."/>
            <person name="Arai W."/>
            <person name="Tsubouchi T."/>
            <person name="Morono Y."/>
            <person name="Uchiyama I."/>
            <person name="Ito T."/>
            <person name="Fujiyama A."/>
            <person name="Inagaki F."/>
            <person name="Takami H."/>
        </authorList>
    </citation>
    <scope>NUCLEOTIDE SEQUENCE</scope>
    <source>
        <strain evidence="3">Expedition CK06-06</strain>
    </source>
</reference>
<evidence type="ECO:0000313" key="3">
    <source>
        <dbReference type="EMBL" id="GAG80118.1"/>
    </source>
</evidence>
<dbReference type="AlphaFoldDB" id="X1B7K6"/>
<proteinExistence type="predicted"/>
<dbReference type="EMBL" id="BART01017640">
    <property type="protein sequence ID" value="GAG80118.1"/>
    <property type="molecule type" value="Genomic_DNA"/>
</dbReference>
<dbReference type="InterPro" id="IPR047569">
    <property type="entry name" value="CBM56"/>
</dbReference>
<accession>X1B7K6</accession>
<evidence type="ECO:0000259" key="2">
    <source>
        <dbReference type="Pfam" id="PF22184"/>
    </source>
</evidence>
<dbReference type="Pfam" id="PF22184">
    <property type="entry name" value="CBM_56"/>
    <property type="match status" value="1"/>
</dbReference>
<comment type="caution">
    <text evidence="3">The sequence shown here is derived from an EMBL/GenBank/DDBJ whole genome shotgun (WGS) entry which is preliminary data.</text>
</comment>
<dbReference type="InterPro" id="IPR006626">
    <property type="entry name" value="PbH1"/>
</dbReference>
<dbReference type="InterPro" id="IPR011050">
    <property type="entry name" value="Pectin_lyase_fold/virulence"/>
</dbReference>
<dbReference type="InterPro" id="IPR012334">
    <property type="entry name" value="Pectin_lyas_fold"/>
</dbReference>
<dbReference type="Gene3D" id="2.160.20.10">
    <property type="entry name" value="Single-stranded right-handed beta-helix, Pectin lyase-like"/>
    <property type="match status" value="1"/>
</dbReference>
<dbReference type="InterPro" id="IPR022441">
    <property type="entry name" value="Para_beta_helix_rpt-2"/>
</dbReference>
<feature type="non-terminal residue" evidence="3">
    <location>
        <position position="1"/>
    </location>
</feature>
<dbReference type="NCBIfam" id="TIGR03804">
    <property type="entry name" value="para_beta_helix"/>
    <property type="match status" value="3"/>
</dbReference>
<feature type="domain" description="Periplasmic copper-binding protein NosD beta helix" evidence="1">
    <location>
        <begin position="2"/>
        <end position="145"/>
    </location>
</feature>
<dbReference type="Pfam" id="PF05048">
    <property type="entry name" value="NosD"/>
    <property type="match status" value="1"/>
</dbReference>
<dbReference type="Gene3D" id="2.60.40.10">
    <property type="entry name" value="Immunoglobulins"/>
    <property type="match status" value="1"/>
</dbReference>
<sequence length="299" mass="32817">EGGISLEVSGYSTLINNTCMNSSEAGICLDGSEKTKIIDNTCYGSIDEGILIEDSNECEIVNNYISNNLGWGIILHRSDGCLLYFNLLQENGGYGIYIQDSENNLIHNNNFVDNNLGGTSQAYDDGTNNNWYDLTYFEGNYWSDWIGTGNYSIDGSAVTVDLYPLDEPAVYVFRPDITSIIHSPSTPSELDTVSINATVTSPYGVQSVTLHYRVNSGTWIEVSMTHISGGLYSVTLGSFTIGDTIEYYISAIDNSVNHNLAIDDNAGLYYSFTISEVVPEFQTLSLLLPAITFLFLVFG</sequence>
<gene>
    <name evidence="3" type="ORF">S01H4_33501</name>
</gene>
<feature type="non-terminal residue" evidence="3">
    <location>
        <position position="299"/>
    </location>
</feature>
<evidence type="ECO:0000259" key="1">
    <source>
        <dbReference type="Pfam" id="PF05048"/>
    </source>
</evidence>
<dbReference type="InterPro" id="IPR013783">
    <property type="entry name" value="Ig-like_fold"/>
</dbReference>
<dbReference type="GO" id="GO:0030246">
    <property type="term" value="F:carbohydrate binding"/>
    <property type="evidence" value="ECO:0007669"/>
    <property type="project" value="InterPro"/>
</dbReference>
<dbReference type="SMART" id="SM00710">
    <property type="entry name" value="PbH1"/>
    <property type="match status" value="5"/>
</dbReference>
<organism evidence="3">
    <name type="scientific">marine sediment metagenome</name>
    <dbReference type="NCBI Taxonomy" id="412755"/>
    <lineage>
        <taxon>unclassified sequences</taxon>
        <taxon>metagenomes</taxon>
        <taxon>ecological metagenomes</taxon>
    </lineage>
</organism>